<proteinExistence type="predicted"/>
<reference evidence="1 2" key="1">
    <citation type="submission" date="2016-09" db="EMBL/GenBank/DDBJ databases">
        <title>Genome Sequence of Lactobacillus sunkii Strain CG01.</title>
        <authorList>
            <person name="Poehlein A."/>
            <person name="Gabris C."/>
            <person name="Bengelsdorf F.R."/>
            <person name="Duerre P."/>
            <person name="Daniel R."/>
        </authorList>
    </citation>
    <scope>NUCLEOTIDE SEQUENCE [LARGE SCALE GENOMIC DNA]</scope>
    <source>
        <strain evidence="1 2">CG_D</strain>
    </source>
</reference>
<dbReference type="RefSeq" id="WP_070367157.1">
    <property type="nucleotide sequence ID" value="NZ_MIQE01000005.1"/>
</dbReference>
<evidence type="ECO:0000313" key="1">
    <source>
        <dbReference type="EMBL" id="OFA12716.1"/>
    </source>
</evidence>
<accession>A0A1E7XHW6</accession>
<gene>
    <name evidence="1" type="ORF">LASUN_04330</name>
</gene>
<dbReference type="Proteomes" id="UP000177010">
    <property type="component" value="Unassembled WGS sequence"/>
</dbReference>
<dbReference type="EMBL" id="MIQE01000005">
    <property type="protein sequence ID" value="OFA12716.1"/>
    <property type="molecule type" value="Genomic_DNA"/>
</dbReference>
<protein>
    <submittedName>
        <fullName evidence="1">Uncharacterized protein</fullName>
    </submittedName>
</protein>
<sequence>MAELTNHRFRKTIVVANKREFNSIVGTLCSHGERSEVKNNNFKGRSVKGAASSLRKAAFRI</sequence>
<comment type="caution">
    <text evidence="1">The sequence shown here is derived from an EMBL/GenBank/DDBJ whole genome shotgun (WGS) entry which is preliminary data.</text>
</comment>
<dbReference type="STRING" id="481719.LASUN_04330"/>
<organism evidence="1 2">
    <name type="scientific">Lentilactobacillus sunkii</name>
    <dbReference type="NCBI Taxonomy" id="481719"/>
    <lineage>
        <taxon>Bacteria</taxon>
        <taxon>Bacillati</taxon>
        <taxon>Bacillota</taxon>
        <taxon>Bacilli</taxon>
        <taxon>Lactobacillales</taxon>
        <taxon>Lactobacillaceae</taxon>
        <taxon>Lentilactobacillus</taxon>
    </lineage>
</organism>
<name>A0A1E7XHW6_9LACO</name>
<evidence type="ECO:0000313" key="2">
    <source>
        <dbReference type="Proteomes" id="UP000177010"/>
    </source>
</evidence>
<dbReference type="AlphaFoldDB" id="A0A1E7XHW6"/>